<dbReference type="Proteomes" id="UP000663823">
    <property type="component" value="Unassembled WGS sequence"/>
</dbReference>
<sequence length="13" mass="1470">MEIYGTELEIQGS</sequence>
<dbReference type="Proteomes" id="UP000663882">
    <property type="component" value="Unassembled WGS sequence"/>
</dbReference>
<proteinExistence type="predicted"/>
<organism evidence="2 3">
    <name type="scientific">Rotaria sordida</name>
    <dbReference type="NCBI Taxonomy" id="392033"/>
    <lineage>
        <taxon>Eukaryota</taxon>
        <taxon>Metazoa</taxon>
        <taxon>Spiralia</taxon>
        <taxon>Gnathifera</taxon>
        <taxon>Rotifera</taxon>
        <taxon>Eurotatoria</taxon>
        <taxon>Bdelloidea</taxon>
        <taxon>Philodinida</taxon>
        <taxon>Philodinidae</taxon>
        <taxon>Rotaria</taxon>
    </lineage>
</organism>
<gene>
    <name evidence="2" type="ORF">OTI717_LOCUS38815</name>
    <name evidence="1" type="ORF">RFH988_LOCUS38346</name>
</gene>
<name>A0A820BIV2_9BILA</name>
<dbReference type="EMBL" id="CAJOAX010022477">
    <property type="protein sequence ID" value="CAF4207023.1"/>
    <property type="molecule type" value="Genomic_DNA"/>
</dbReference>
<accession>A0A820BIV2</accession>
<evidence type="ECO:0000313" key="1">
    <source>
        <dbReference type="EMBL" id="CAF1489672.1"/>
    </source>
</evidence>
<comment type="caution">
    <text evidence="2">The sequence shown here is derived from an EMBL/GenBank/DDBJ whole genome shotgun (WGS) entry which is preliminary data.</text>
</comment>
<reference evidence="2" key="1">
    <citation type="submission" date="2021-02" db="EMBL/GenBank/DDBJ databases">
        <authorList>
            <person name="Nowell W R."/>
        </authorList>
    </citation>
    <scope>NUCLEOTIDE SEQUENCE</scope>
</reference>
<evidence type="ECO:0000313" key="2">
    <source>
        <dbReference type="EMBL" id="CAF4207023.1"/>
    </source>
</evidence>
<dbReference type="EMBL" id="CAJNOO010009148">
    <property type="protein sequence ID" value="CAF1489672.1"/>
    <property type="molecule type" value="Genomic_DNA"/>
</dbReference>
<protein>
    <submittedName>
        <fullName evidence="2">Uncharacterized protein</fullName>
    </submittedName>
</protein>
<feature type="non-terminal residue" evidence="2">
    <location>
        <position position="13"/>
    </location>
</feature>
<evidence type="ECO:0000313" key="3">
    <source>
        <dbReference type="Proteomes" id="UP000663823"/>
    </source>
</evidence>